<feature type="compositionally biased region" description="Polar residues" evidence="1">
    <location>
        <begin position="272"/>
        <end position="287"/>
    </location>
</feature>
<dbReference type="AlphaFoldDB" id="A0A1S3HTC8"/>
<gene>
    <name evidence="3" type="primary">LOC106157265</name>
</gene>
<feature type="region of interest" description="Disordered" evidence="1">
    <location>
        <begin position="251"/>
        <end position="350"/>
    </location>
</feature>
<dbReference type="InterPro" id="IPR012677">
    <property type="entry name" value="Nucleotide-bd_a/b_plait_sf"/>
</dbReference>
<organism evidence="2 3">
    <name type="scientific">Lingula anatina</name>
    <name type="common">Brachiopod</name>
    <name type="synonym">Lingula unguis</name>
    <dbReference type="NCBI Taxonomy" id="7574"/>
    <lineage>
        <taxon>Eukaryota</taxon>
        <taxon>Metazoa</taxon>
        <taxon>Spiralia</taxon>
        <taxon>Lophotrochozoa</taxon>
        <taxon>Brachiopoda</taxon>
        <taxon>Linguliformea</taxon>
        <taxon>Lingulata</taxon>
        <taxon>Lingulida</taxon>
        <taxon>Linguloidea</taxon>
        <taxon>Lingulidae</taxon>
        <taxon>Lingula</taxon>
    </lineage>
</organism>
<proteinExistence type="predicted"/>
<dbReference type="Proteomes" id="UP000085678">
    <property type="component" value="Unplaced"/>
</dbReference>
<evidence type="ECO:0000313" key="2">
    <source>
        <dbReference type="Proteomes" id="UP000085678"/>
    </source>
</evidence>
<feature type="region of interest" description="Disordered" evidence="1">
    <location>
        <begin position="479"/>
        <end position="501"/>
    </location>
</feature>
<evidence type="ECO:0000313" key="3">
    <source>
        <dbReference type="RefSeq" id="XP_013388314.1"/>
    </source>
</evidence>
<dbReference type="GeneID" id="106157265"/>
<dbReference type="InParanoid" id="A0A1S3HTC8"/>
<feature type="compositionally biased region" description="Basic and acidic residues" evidence="1">
    <location>
        <begin position="251"/>
        <end position="264"/>
    </location>
</feature>
<sequence length="691" mass="75635">MCSRILVKNLNPETSGDTLSYFFEKYLRGVDVDPATQIEYSADKTSALVALDQDIEDIGNLFKDAKPLDGNVLSITEAPPIDSIRITSIPKDVTKDHVEFYFEQKATGGGKIQKSLTLCNLDRGYAVLTFEDPKVVEIVTARKHALVNVPVSVVAHDRCLELPVHLEESGGGDVNYEEVNIKPPGHIPVTQESSNLASWVTGFIARMAALLLDIHGSIGGHIPITLGGTKLATQDTGLIESSGAIQRAYIPDRETVSTEKKSQEADIEEEQTSNAYETLLPPTNNMSPADPTHLTRFQPTQPASQPTQSASQPMQSASQPTQSASQPMQSASQPTQSASQPMQSAFQPTQSKATNFIDQDKGEHVSFNPLMSKMKPIAIVQFPSQSVYDNTTRTLLSDPDFEKYLEPVPHAATKNDKASATVDTAQTYFLAEDPDALGIDDGYIFVKPVSNRNPAAAAMPAQTWSPAAVETEETLASGTSCTRDSNMQNAQQMSPTDHSRQAKVETATVSCSTKAKALLLKRENLHRVTIKGTNVEIRGTGDQVIKSKIEVYDKMNEMVEKAQPLSQRLQNVFNKVAVRDFINGELSKKQLKVEWTLGPDGLTVTAFDSTVADETMKMIIALTDMQKHIVEKDSQPLLAMETFRNMVQKFNQTRNAVIECDTTEVVIEGLKQDVTNGLILIKKYIQFAAGT</sequence>
<keyword evidence="2" id="KW-1185">Reference proteome</keyword>
<dbReference type="Pfam" id="PF23085">
    <property type="entry name" value="RRM_PARP14_3"/>
    <property type="match status" value="1"/>
</dbReference>
<feature type="compositionally biased region" description="Low complexity" evidence="1">
    <location>
        <begin position="298"/>
        <end position="345"/>
    </location>
</feature>
<evidence type="ECO:0000256" key="1">
    <source>
        <dbReference type="SAM" id="MobiDB-lite"/>
    </source>
</evidence>
<dbReference type="RefSeq" id="XP_013388314.1">
    <property type="nucleotide sequence ID" value="XM_013532860.1"/>
</dbReference>
<protein>
    <submittedName>
        <fullName evidence="3">Uncharacterized protein LOC106157265</fullName>
    </submittedName>
</protein>
<name>A0A1S3HTC8_LINAN</name>
<feature type="compositionally biased region" description="Polar residues" evidence="1">
    <location>
        <begin position="479"/>
        <end position="496"/>
    </location>
</feature>
<accession>A0A1S3HTC8</accession>
<dbReference type="Gene3D" id="3.30.70.330">
    <property type="match status" value="1"/>
</dbReference>
<reference evidence="3" key="1">
    <citation type="submission" date="2025-08" db="UniProtKB">
        <authorList>
            <consortium name="RefSeq"/>
        </authorList>
    </citation>
    <scope>IDENTIFICATION</scope>
    <source>
        <tissue evidence="3">Gonads</tissue>
    </source>
</reference>
<dbReference type="KEGG" id="lak:106157265"/>